<gene>
    <name evidence="3" type="ORF">NSK_006768</name>
</gene>
<dbReference type="OrthoDB" id="186718at2759"/>
<dbReference type="AlphaFoldDB" id="A0A4D9CX36"/>
<sequence>MAFKAVIVSSFMASLAQGHIFSSWDSRTDTSINEVVEIPPSGGSRPVGAFGVATGEYPATTQVDFKADATLAGGMYVKGFALSQAKYAEFRNACSQEGDKLVSVYEWGYGACDNFMGSLKEATDPATTFFVGQVTPKQDGTGSTVKAAFQLLDGGEGLYVVFENLMGGPVTFSNAEFSIAGVAEPVQAGEDLVFPPATVHMSAAVVPLADEVPTEKTTVTFRAKNTDGGKQTALMLVNKEQMEPERLGCTFGFYFGWFKKHAPGQNVCKGADFTYTIDGDILTLKGVIKAVTPETAPQLLAGDIPVDPTSTLFQGDGDYAFDAEVHGADSMFVVIPNRRDTPVTVEGLTVKYQAANLVGHLAKESQKILDNGPATGVAIAVLVGVLALMMAAFCAGKRRAKATAETTAEKVEGKPQGNALV</sequence>
<reference evidence="3 4" key="1">
    <citation type="submission" date="2019-01" db="EMBL/GenBank/DDBJ databases">
        <title>Nuclear Genome Assembly of the Microalgal Biofuel strain Nannochloropsis salina CCMP1776.</title>
        <authorList>
            <person name="Hovde B."/>
        </authorList>
    </citation>
    <scope>NUCLEOTIDE SEQUENCE [LARGE SCALE GENOMIC DNA]</scope>
    <source>
        <strain evidence="3 4">CCMP1776</strain>
    </source>
</reference>
<name>A0A4D9CX36_9STRA</name>
<protein>
    <submittedName>
        <fullName evidence="3">Uncharacterized protein</fullName>
    </submittedName>
</protein>
<feature type="transmembrane region" description="Helical" evidence="1">
    <location>
        <begin position="374"/>
        <end position="395"/>
    </location>
</feature>
<keyword evidence="2" id="KW-0732">Signal</keyword>
<keyword evidence="1" id="KW-0472">Membrane</keyword>
<dbReference type="Proteomes" id="UP000355283">
    <property type="component" value="Unassembled WGS sequence"/>
</dbReference>
<accession>A0A4D9CX36</accession>
<evidence type="ECO:0000256" key="2">
    <source>
        <dbReference type="SAM" id="SignalP"/>
    </source>
</evidence>
<feature type="signal peptide" evidence="2">
    <location>
        <begin position="1"/>
        <end position="18"/>
    </location>
</feature>
<keyword evidence="1" id="KW-0812">Transmembrane</keyword>
<keyword evidence="1" id="KW-1133">Transmembrane helix</keyword>
<comment type="caution">
    <text evidence="3">The sequence shown here is derived from an EMBL/GenBank/DDBJ whole genome shotgun (WGS) entry which is preliminary data.</text>
</comment>
<evidence type="ECO:0000313" key="3">
    <source>
        <dbReference type="EMBL" id="TFJ82103.1"/>
    </source>
</evidence>
<evidence type="ECO:0000313" key="4">
    <source>
        <dbReference type="Proteomes" id="UP000355283"/>
    </source>
</evidence>
<feature type="chain" id="PRO_5020040674" evidence="2">
    <location>
        <begin position="19"/>
        <end position="421"/>
    </location>
</feature>
<keyword evidence="4" id="KW-1185">Reference proteome</keyword>
<dbReference type="EMBL" id="SDOX01000121">
    <property type="protein sequence ID" value="TFJ82103.1"/>
    <property type="molecule type" value="Genomic_DNA"/>
</dbReference>
<organism evidence="3 4">
    <name type="scientific">Nannochloropsis salina CCMP1776</name>
    <dbReference type="NCBI Taxonomy" id="1027361"/>
    <lineage>
        <taxon>Eukaryota</taxon>
        <taxon>Sar</taxon>
        <taxon>Stramenopiles</taxon>
        <taxon>Ochrophyta</taxon>
        <taxon>Eustigmatophyceae</taxon>
        <taxon>Eustigmatales</taxon>
        <taxon>Monodopsidaceae</taxon>
        <taxon>Microchloropsis</taxon>
        <taxon>Microchloropsis salina</taxon>
    </lineage>
</organism>
<proteinExistence type="predicted"/>
<evidence type="ECO:0000256" key="1">
    <source>
        <dbReference type="SAM" id="Phobius"/>
    </source>
</evidence>